<dbReference type="PANTHER" id="PTHR46401:SF2">
    <property type="entry name" value="GLYCOSYLTRANSFERASE WBBK-RELATED"/>
    <property type="match status" value="1"/>
</dbReference>
<dbReference type="EMBL" id="JAMQOM010000007">
    <property type="protein sequence ID" value="MDS0222698.1"/>
    <property type="molecule type" value="Genomic_DNA"/>
</dbReference>
<evidence type="ECO:0000256" key="1">
    <source>
        <dbReference type="ARBA" id="ARBA00022679"/>
    </source>
</evidence>
<proteinExistence type="predicted"/>
<sequence>MYPPQNGAEVRLWKTAQKLTEFGDLWVAAPPSSEQPSNDIEWIDLTSPLFTRQPIWNELWTGLFLFSERHLLRKLLTRTLVRTVNSVDISFDVIVCEFPQVTDAAVQLSAEHDAMMLLNKHNAEHTILDGYLQERGVPDFLRRRAVENFYSFEKQAISAADITVFQSKDDQARFEETPGTETFVIPNGCDFQWIRDGNNPAQAARECGIDEDIFTCVFLGSYDYAPNRRAAAVISEEIAPEFDDVTFLLIGRNPPSISVSNVYTPGYVDELPGALQLADIALCPLFSGSGTKLKMLDYLAAGLPTITTSVGAQGLTVEDGKDVLIHEDADGFVRGIEQLRSSNELRHRLAAAGPEIASNHSWDSLMDQYDSVFELITGDQGT</sequence>
<dbReference type="PANTHER" id="PTHR46401">
    <property type="entry name" value="GLYCOSYLTRANSFERASE WBBK-RELATED"/>
    <property type="match status" value="1"/>
</dbReference>
<name>A0AAE4EYX8_9EURY</name>
<evidence type="ECO:0000313" key="3">
    <source>
        <dbReference type="Proteomes" id="UP001253439"/>
    </source>
</evidence>
<reference evidence="2 3" key="1">
    <citation type="submission" date="2022-06" db="EMBL/GenBank/DDBJ databases">
        <title>Haloarcula sp. a new haloarchaeum isolate from saline soil.</title>
        <authorList>
            <person name="Strakova D."/>
            <person name="Galisteo C."/>
            <person name="Sanchez-Porro C."/>
            <person name="Ventosa A."/>
        </authorList>
    </citation>
    <scope>NUCLEOTIDE SEQUENCE [LARGE SCALE GENOMIC DNA]</scope>
    <source>
        <strain evidence="2 3">S1AR25-5A</strain>
    </source>
</reference>
<comment type="caution">
    <text evidence="2">The sequence shown here is derived from an EMBL/GenBank/DDBJ whole genome shotgun (WGS) entry which is preliminary data.</text>
</comment>
<dbReference type="AlphaFoldDB" id="A0AAE4EYX8"/>
<dbReference type="Gene3D" id="3.40.50.2000">
    <property type="entry name" value="Glycogen Phosphorylase B"/>
    <property type="match status" value="2"/>
</dbReference>
<protein>
    <submittedName>
        <fullName evidence="2">Glycosyltransferase family 4 protein</fullName>
    </submittedName>
</protein>
<dbReference type="SUPFAM" id="SSF53756">
    <property type="entry name" value="UDP-Glycosyltransferase/glycogen phosphorylase"/>
    <property type="match status" value="1"/>
</dbReference>
<dbReference type="CDD" id="cd03801">
    <property type="entry name" value="GT4_PimA-like"/>
    <property type="match status" value="1"/>
</dbReference>
<dbReference type="Proteomes" id="UP001253439">
    <property type="component" value="Unassembled WGS sequence"/>
</dbReference>
<evidence type="ECO:0000313" key="2">
    <source>
        <dbReference type="EMBL" id="MDS0222698.1"/>
    </source>
</evidence>
<keyword evidence="3" id="KW-1185">Reference proteome</keyword>
<dbReference type="GO" id="GO:0016757">
    <property type="term" value="F:glycosyltransferase activity"/>
    <property type="evidence" value="ECO:0007669"/>
    <property type="project" value="TreeGrafter"/>
</dbReference>
<dbReference type="Pfam" id="PF13692">
    <property type="entry name" value="Glyco_trans_1_4"/>
    <property type="match status" value="1"/>
</dbReference>
<keyword evidence="1" id="KW-0808">Transferase</keyword>
<dbReference type="RefSeq" id="WP_310897313.1">
    <property type="nucleotide sequence ID" value="NZ_JAMQOM010000007.1"/>
</dbReference>
<gene>
    <name evidence="2" type="ORF">NDI54_15235</name>
</gene>
<accession>A0AAE4EYX8</accession>
<organism evidence="2 3">
    <name type="scientific">Haloarcula terrestris</name>
    <dbReference type="NCBI Taxonomy" id="2950533"/>
    <lineage>
        <taxon>Archaea</taxon>
        <taxon>Methanobacteriati</taxon>
        <taxon>Methanobacteriota</taxon>
        <taxon>Stenosarchaea group</taxon>
        <taxon>Halobacteria</taxon>
        <taxon>Halobacteriales</taxon>
        <taxon>Haloarculaceae</taxon>
        <taxon>Haloarcula</taxon>
    </lineage>
</organism>